<dbReference type="GO" id="GO:0002229">
    <property type="term" value="P:defense response to oomycetes"/>
    <property type="evidence" value="ECO:0007669"/>
    <property type="project" value="UniProtKB-ARBA"/>
</dbReference>
<dbReference type="Pfam" id="PF00954">
    <property type="entry name" value="S_locus_glycop"/>
    <property type="match status" value="1"/>
</dbReference>
<evidence type="ECO:0000256" key="19">
    <source>
        <dbReference type="SAM" id="SignalP"/>
    </source>
</evidence>
<evidence type="ECO:0000256" key="16">
    <source>
        <dbReference type="ARBA" id="ARBA00023180"/>
    </source>
</evidence>
<dbReference type="Pfam" id="PF08276">
    <property type="entry name" value="PAN_2"/>
    <property type="match status" value="1"/>
</dbReference>
<dbReference type="SMART" id="SM00220">
    <property type="entry name" value="S_TKc"/>
    <property type="match status" value="1"/>
</dbReference>
<dbReference type="FunFam" id="1.10.510.10:FF:000240">
    <property type="entry name" value="Lectin-domain containing receptor kinase A4.3"/>
    <property type="match status" value="1"/>
</dbReference>
<evidence type="ECO:0000256" key="17">
    <source>
        <dbReference type="PROSITE-ProRule" id="PRU10141"/>
    </source>
</evidence>
<dbReference type="Pfam" id="PF07714">
    <property type="entry name" value="PK_Tyr_Ser-Thr"/>
    <property type="match status" value="2"/>
</dbReference>
<dbReference type="InterPro" id="IPR003609">
    <property type="entry name" value="Pan_app"/>
</dbReference>
<keyword evidence="6" id="KW-0808">Transferase</keyword>
<dbReference type="InterPro" id="IPR000858">
    <property type="entry name" value="S_locus_glycoprot_dom"/>
</dbReference>
<comment type="caution">
    <text evidence="22">The sequence shown here is derived from an EMBL/GenBank/DDBJ whole genome shotgun (WGS) entry which is preliminary data.</text>
</comment>
<evidence type="ECO:0000313" key="23">
    <source>
        <dbReference type="Proteomes" id="UP000796880"/>
    </source>
</evidence>
<feature type="domain" description="Apple" evidence="21">
    <location>
        <begin position="280"/>
        <end position="361"/>
    </location>
</feature>
<feature type="binding site" evidence="17">
    <location>
        <position position="437"/>
    </location>
    <ligand>
        <name>ATP</name>
        <dbReference type="ChEBI" id="CHEBI:30616"/>
    </ligand>
</feature>
<dbReference type="PROSITE" id="PS50011">
    <property type="entry name" value="PROTEIN_KINASE_DOM"/>
    <property type="match status" value="1"/>
</dbReference>
<proteinExistence type="inferred from homology"/>
<keyword evidence="23" id="KW-1185">Reference proteome</keyword>
<dbReference type="GO" id="GO:0048544">
    <property type="term" value="P:recognition of pollen"/>
    <property type="evidence" value="ECO:0007669"/>
    <property type="project" value="InterPro"/>
</dbReference>
<dbReference type="GO" id="GO:0005886">
    <property type="term" value="C:plasma membrane"/>
    <property type="evidence" value="ECO:0007669"/>
    <property type="project" value="UniProtKB-SubCell"/>
</dbReference>
<feature type="domain" description="Protein kinase" evidence="20">
    <location>
        <begin position="409"/>
        <end position="648"/>
    </location>
</feature>
<evidence type="ECO:0000259" key="20">
    <source>
        <dbReference type="PROSITE" id="PS50011"/>
    </source>
</evidence>
<dbReference type="PROSITE" id="PS50948">
    <property type="entry name" value="PAN"/>
    <property type="match status" value="1"/>
</dbReference>
<evidence type="ECO:0000256" key="1">
    <source>
        <dbReference type="ARBA" id="ARBA00004251"/>
    </source>
</evidence>
<keyword evidence="14" id="KW-1015">Disulfide bond</keyword>
<keyword evidence="12 18" id="KW-1133">Transmembrane helix</keyword>
<feature type="transmembrane region" description="Helical" evidence="18">
    <location>
        <begin position="61"/>
        <end position="79"/>
    </location>
</feature>
<reference evidence="22" key="1">
    <citation type="submission" date="2020-03" db="EMBL/GenBank/DDBJ databases">
        <title>A high-quality chromosome-level genome assembly of a woody plant with both climbing and erect habits, Rhamnella rubrinervis.</title>
        <authorList>
            <person name="Lu Z."/>
            <person name="Yang Y."/>
            <person name="Zhu X."/>
            <person name="Sun Y."/>
        </authorList>
    </citation>
    <scope>NUCLEOTIDE SEQUENCE</scope>
    <source>
        <strain evidence="22">BYM</strain>
        <tissue evidence="22">Leaf</tissue>
    </source>
</reference>
<feature type="transmembrane region" description="Helical" evidence="18">
    <location>
        <begin position="378"/>
        <end position="401"/>
    </location>
</feature>
<keyword evidence="5" id="KW-0723">Serine/threonine-protein kinase</keyword>
<dbReference type="FunFam" id="3.30.200.20:FF:000924">
    <property type="entry name" value="Uncharacterized protein"/>
    <property type="match status" value="1"/>
</dbReference>
<keyword evidence="16" id="KW-0325">Glycoprotein</keyword>
<dbReference type="InterPro" id="IPR036426">
    <property type="entry name" value="Bulb-type_lectin_dom_sf"/>
</dbReference>
<keyword evidence="11 17" id="KW-0067">ATP-binding</keyword>
<sequence>MNFVPGIPYILFQFLFLGLCACLDTVSITQPIRDGDGGGDVLVSNGDTFALGFFSPDKSNYRYVGICSGLVSKFFILAYKRVRRSSALGFRQPSLFQNESKQLLWQSFDYPTDTQLPNMKLGLDRRTGLNRFLTSWKSEDDPRMGNYTLRIDPAGSPQMFLYRGQVPLFRLGHWNGIRLSGFLVFKSDPVYYDSFVNNDKEISLMWNVYNVSILSRIVVDESGFVQRYVWYQQEHGWKQFLSAPTEPCDEYGHCGAFGLCDPNNTTFLNALVSWVRTQVSHKGEGFVKLENVKPPDTSQVVVINGLSLEACEKECLRSCNCTAYASANISEGGSGCLAWHGDLMDTRIFTPGGQDFYLRVDEPQYAKKSKGSVATKRIRIIMVVLGVIIFIIISFIAYWFAKRKRKDNFSTRNMLGHGGFGSVYKGQLVNGQEIAVKRLSKHSGQGMHEFMNEVTVIAKLQHRNLVRLLGYCIHEEEDVNIRILTKQKLGPLHIWDLKASNVLLDASMNPKISDFGMAKMFGEDQIQANTNRVVGTYGYMAPEYAMQGLYSTKSDVFSFGVLLLEIISSRKNTECINGSQFPNLIGHVWELWNDGRVLDIVDPALCQPFSTDEVSRCIHIGLLCVQEAATQRPTMSDVIFMLANETPLPPPNTPAITFHYADSSKSSGATSWNRVSITALEAR</sequence>
<accession>A0A8K0HQ01</accession>
<keyword evidence="15" id="KW-0675">Receptor</keyword>
<comment type="subcellular location">
    <subcellularLocation>
        <location evidence="1">Cell membrane</location>
        <topology evidence="1">Single-pass type I membrane protein</topology>
    </subcellularLocation>
</comment>
<keyword evidence="7 18" id="KW-0812">Transmembrane</keyword>
<keyword evidence="10" id="KW-0418">Kinase</keyword>
<evidence type="ECO:0000256" key="18">
    <source>
        <dbReference type="SAM" id="Phobius"/>
    </source>
</evidence>
<dbReference type="Proteomes" id="UP000796880">
    <property type="component" value="Unassembled WGS sequence"/>
</dbReference>
<dbReference type="OrthoDB" id="1933550at2759"/>
<keyword evidence="8 19" id="KW-0732">Signal</keyword>
<comment type="similarity">
    <text evidence="3">In the C-terminal section; belongs to the protein kinase superfamily. Ser/Thr protein kinase family.</text>
</comment>
<dbReference type="EMBL" id="VOIH02000001">
    <property type="protein sequence ID" value="KAF3455503.1"/>
    <property type="molecule type" value="Genomic_DNA"/>
</dbReference>
<evidence type="ECO:0000256" key="5">
    <source>
        <dbReference type="ARBA" id="ARBA00022527"/>
    </source>
</evidence>
<dbReference type="InterPro" id="IPR017441">
    <property type="entry name" value="Protein_kinase_ATP_BS"/>
</dbReference>
<dbReference type="GO" id="GO:0005524">
    <property type="term" value="F:ATP binding"/>
    <property type="evidence" value="ECO:0007669"/>
    <property type="project" value="UniProtKB-UniRule"/>
</dbReference>
<keyword evidence="9 17" id="KW-0547">Nucleotide-binding</keyword>
<evidence type="ECO:0000259" key="21">
    <source>
        <dbReference type="PROSITE" id="PS50948"/>
    </source>
</evidence>
<evidence type="ECO:0000256" key="4">
    <source>
        <dbReference type="ARBA" id="ARBA00022475"/>
    </source>
</evidence>
<evidence type="ECO:0000256" key="3">
    <source>
        <dbReference type="ARBA" id="ARBA00010217"/>
    </source>
</evidence>
<dbReference type="InterPro" id="IPR001245">
    <property type="entry name" value="Ser-Thr/Tyr_kinase_cat_dom"/>
</dbReference>
<evidence type="ECO:0000256" key="12">
    <source>
        <dbReference type="ARBA" id="ARBA00022989"/>
    </source>
</evidence>
<evidence type="ECO:0000256" key="2">
    <source>
        <dbReference type="ARBA" id="ARBA00008536"/>
    </source>
</evidence>
<evidence type="ECO:0000256" key="9">
    <source>
        <dbReference type="ARBA" id="ARBA00022741"/>
    </source>
</evidence>
<dbReference type="AlphaFoldDB" id="A0A8K0HQ01"/>
<comment type="similarity">
    <text evidence="2">In the N-terminal section; belongs to the leguminous lectin family.</text>
</comment>
<organism evidence="22 23">
    <name type="scientific">Rhamnella rubrinervis</name>
    <dbReference type="NCBI Taxonomy" id="2594499"/>
    <lineage>
        <taxon>Eukaryota</taxon>
        <taxon>Viridiplantae</taxon>
        <taxon>Streptophyta</taxon>
        <taxon>Embryophyta</taxon>
        <taxon>Tracheophyta</taxon>
        <taxon>Spermatophyta</taxon>
        <taxon>Magnoliopsida</taxon>
        <taxon>eudicotyledons</taxon>
        <taxon>Gunneridae</taxon>
        <taxon>Pentapetalae</taxon>
        <taxon>rosids</taxon>
        <taxon>fabids</taxon>
        <taxon>Rosales</taxon>
        <taxon>Rhamnaceae</taxon>
        <taxon>rhamnoid group</taxon>
        <taxon>Rhamneae</taxon>
        <taxon>Rhamnella</taxon>
    </lineage>
</organism>
<dbReference type="PROSITE" id="PS00107">
    <property type="entry name" value="PROTEIN_KINASE_ATP"/>
    <property type="match status" value="1"/>
</dbReference>
<evidence type="ECO:0000256" key="10">
    <source>
        <dbReference type="ARBA" id="ARBA00022777"/>
    </source>
</evidence>
<dbReference type="SUPFAM" id="SSF51110">
    <property type="entry name" value="alpha-D-mannose-specific plant lectins"/>
    <property type="match status" value="2"/>
</dbReference>
<evidence type="ECO:0000256" key="7">
    <source>
        <dbReference type="ARBA" id="ARBA00022692"/>
    </source>
</evidence>
<dbReference type="InterPro" id="IPR001480">
    <property type="entry name" value="Bulb-type_lectin_dom"/>
</dbReference>
<dbReference type="PANTHER" id="PTHR27002">
    <property type="entry name" value="RECEPTOR-LIKE SERINE/THREONINE-PROTEIN KINASE SD1-8"/>
    <property type="match status" value="1"/>
</dbReference>
<dbReference type="InterPro" id="IPR000719">
    <property type="entry name" value="Prot_kinase_dom"/>
</dbReference>
<dbReference type="SUPFAM" id="SSF56112">
    <property type="entry name" value="Protein kinase-like (PK-like)"/>
    <property type="match status" value="1"/>
</dbReference>
<dbReference type="SMART" id="SM00473">
    <property type="entry name" value="PAN_AP"/>
    <property type="match status" value="1"/>
</dbReference>
<dbReference type="Gene3D" id="1.10.510.10">
    <property type="entry name" value="Transferase(Phosphotransferase) domain 1"/>
    <property type="match status" value="1"/>
</dbReference>
<dbReference type="Gene3D" id="3.30.200.20">
    <property type="entry name" value="Phosphorylase Kinase, domain 1"/>
    <property type="match status" value="1"/>
</dbReference>
<protein>
    <submittedName>
        <fullName evidence="22">Uncharacterized protein</fullName>
    </submittedName>
</protein>
<dbReference type="PANTHER" id="PTHR27002:SF1095">
    <property type="entry name" value="G-TYPE LECTIN S-RECEPTOR-LIKE SERINE_THREONINE-PROTEIN KINASE RKS1"/>
    <property type="match status" value="1"/>
</dbReference>
<evidence type="ECO:0000256" key="14">
    <source>
        <dbReference type="ARBA" id="ARBA00023157"/>
    </source>
</evidence>
<dbReference type="GO" id="GO:0004674">
    <property type="term" value="F:protein serine/threonine kinase activity"/>
    <property type="evidence" value="ECO:0007669"/>
    <property type="project" value="UniProtKB-KW"/>
</dbReference>
<evidence type="ECO:0000313" key="22">
    <source>
        <dbReference type="EMBL" id="KAF3455503.1"/>
    </source>
</evidence>
<evidence type="ECO:0000256" key="13">
    <source>
        <dbReference type="ARBA" id="ARBA00023136"/>
    </source>
</evidence>
<dbReference type="CDD" id="cd01098">
    <property type="entry name" value="PAN_AP_plant"/>
    <property type="match status" value="1"/>
</dbReference>
<gene>
    <name evidence="22" type="ORF">FNV43_RR00133</name>
</gene>
<keyword evidence="4" id="KW-1003">Cell membrane</keyword>
<feature type="chain" id="PRO_5035429543" evidence="19">
    <location>
        <begin position="23"/>
        <end position="683"/>
    </location>
</feature>
<dbReference type="InterPro" id="IPR011009">
    <property type="entry name" value="Kinase-like_dom_sf"/>
</dbReference>
<evidence type="ECO:0000256" key="8">
    <source>
        <dbReference type="ARBA" id="ARBA00022729"/>
    </source>
</evidence>
<dbReference type="Pfam" id="PF01453">
    <property type="entry name" value="B_lectin"/>
    <property type="match status" value="1"/>
</dbReference>
<keyword evidence="13 18" id="KW-0472">Membrane</keyword>
<name>A0A8K0HQ01_9ROSA</name>
<feature type="signal peptide" evidence="19">
    <location>
        <begin position="1"/>
        <end position="22"/>
    </location>
</feature>
<evidence type="ECO:0000256" key="11">
    <source>
        <dbReference type="ARBA" id="ARBA00022840"/>
    </source>
</evidence>
<evidence type="ECO:0000256" key="15">
    <source>
        <dbReference type="ARBA" id="ARBA00023170"/>
    </source>
</evidence>
<evidence type="ECO:0000256" key="6">
    <source>
        <dbReference type="ARBA" id="ARBA00022679"/>
    </source>
</evidence>